<organism evidence="3 4">
    <name type="scientific">Noviherbaspirillum denitrificans</name>
    <dbReference type="NCBI Taxonomy" id="1968433"/>
    <lineage>
        <taxon>Bacteria</taxon>
        <taxon>Pseudomonadati</taxon>
        <taxon>Pseudomonadota</taxon>
        <taxon>Betaproteobacteria</taxon>
        <taxon>Burkholderiales</taxon>
        <taxon>Oxalobacteraceae</taxon>
        <taxon>Noviherbaspirillum</taxon>
    </lineage>
</organism>
<sequence length="291" mass="32496">MTASTPYIVPKEPGGGRALTLAALVHAALFVFLWIGIAWQSQTPVTIEAEVWDPVPREAAPLPEPPRVKEPEPEPKPVVKEAPKPKVEEPPVVKPDIALEKEKKRKEEEKKKRLEEERVAKEKKRLEEEKLAKLKEEESKKRLEKEKADKAKKEADDKKRREEADQKLMAKMREDEMKRMTGAVGTGGTGEAPKSQGGRADGDYVQRIAAKIRSNINYIVPEGLQGNPPVEYEVRLLPDGSVAGIRKLKSSGIPGFDEAVSRAIERSQPYPRDKSGNVPSTFIGIHRPKDQ</sequence>
<evidence type="ECO:0000256" key="1">
    <source>
        <dbReference type="SAM" id="MobiDB-lite"/>
    </source>
</evidence>
<keyword evidence="2" id="KW-0812">Transmembrane</keyword>
<dbReference type="AlphaFoldDB" id="A0A254TIP8"/>
<name>A0A254TIP8_9BURK</name>
<dbReference type="RefSeq" id="WP_088709284.1">
    <property type="nucleotide sequence ID" value="NZ_LSTO01000001.1"/>
</dbReference>
<dbReference type="SUPFAM" id="SSF74653">
    <property type="entry name" value="TolA/TonB C-terminal domain"/>
    <property type="match status" value="1"/>
</dbReference>
<dbReference type="GO" id="GO:0016020">
    <property type="term" value="C:membrane"/>
    <property type="evidence" value="ECO:0007669"/>
    <property type="project" value="InterPro"/>
</dbReference>
<dbReference type="EMBL" id="LSTO01000001">
    <property type="protein sequence ID" value="OWW22464.1"/>
    <property type="molecule type" value="Genomic_DNA"/>
</dbReference>
<dbReference type="Pfam" id="PF13103">
    <property type="entry name" value="TonB_2"/>
    <property type="match status" value="1"/>
</dbReference>
<dbReference type="Gene3D" id="3.30.1150.10">
    <property type="match status" value="1"/>
</dbReference>
<keyword evidence="2" id="KW-1133">Transmembrane helix</keyword>
<feature type="region of interest" description="Disordered" evidence="1">
    <location>
        <begin position="266"/>
        <end position="291"/>
    </location>
</feature>
<protein>
    <submittedName>
        <fullName evidence="3">Protein TolA</fullName>
    </submittedName>
</protein>
<feature type="region of interest" description="Disordered" evidence="1">
    <location>
        <begin position="57"/>
        <end position="168"/>
    </location>
</feature>
<proteinExistence type="predicted"/>
<evidence type="ECO:0000313" key="3">
    <source>
        <dbReference type="EMBL" id="OWW22464.1"/>
    </source>
</evidence>
<dbReference type="Proteomes" id="UP000197535">
    <property type="component" value="Unassembled WGS sequence"/>
</dbReference>
<gene>
    <name evidence="3" type="ORF">AYR66_26165</name>
</gene>
<dbReference type="OrthoDB" id="5298892at2"/>
<evidence type="ECO:0000313" key="4">
    <source>
        <dbReference type="Proteomes" id="UP000197535"/>
    </source>
</evidence>
<dbReference type="NCBIfam" id="TIGR02794">
    <property type="entry name" value="tolA_full"/>
    <property type="match status" value="1"/>
</dbReference>
<feature type="compositionally biased region" description="Basic and acidic residues" evidence="1">
    <location>
        <begin position="266"/>
        <end position="275"/>
    </location>
</feature>
<accession>A0A254TIP8</accession>
<comment type="caution">
    <text evidence="3">The sequence shown here is derived from an EMBL/GenBank/DDBJ whole genome shotgun (WGS) entry which is preliminary data.</text>
</comment>
<feature type="region of interest" description="Disordered" evidence="1">
    <location>
        <begin position="181"/>
        <end position="201"/>
    </location>
</feature>
<keyword evidence="4" id="KW-1185">Reference proteome</keyword>
<feature type="transmembrane region" description="Helical" evidence="2">
    <location>
        <begin position="21"/>
        <end position="39"/>
    </location>
</feature>
<dbReference type="InterPro" id="IPR014161">
    <property type="entry name" value="Tol-Pal_TolA"/>
</dbReference>
<dbReference type="GO" id="GO:0043213">
    <property type="term" value="P:bacteriocin transport"/>
    <property type="evidence" value="ECO:0007669"/>
    <property type="project" value="InterPro"/>
</dbReference>
<keyword evidence="2" id="KW-0472">Membrane</keyword>
<dbReference type="GO" id="GO:0019534">
    <property type="term" value="F:toxin transmembrane transporter activity"/>
    <property type="evidence" value="ECO:0007669"/>
    <property type="project" value="InterPro"/>
</dbReference>
<evidence type="ECO:0000256" key="2">
    <source>
        <dbReference type="SAM" id="Phobius"/>
    </source>
</evidence>
<feature type="compositionally biased region" description="Basic and acidic residues" evidence="1">
    <location>
        <begin position="66"/>
        <end position="168"/>
    </location>
</feature>
<reference evidence="3 4" key="1">
    <citation type="submission" date="2016-02" db="EMBL/GenBank/DDBJ databases">
        <authorList>
            <person name="Wen L."/>
            <person name="He K."/>
            <person name="Yang H."/>
        </authorList>
    </citation>
    <scope>NUCLEOTIDE SEQUENCE [LARGE SCALE GENOMIC DNA]</scope>
    <source>
        <strain evidence="3 4">TSA40</strain>
    </source>
</reference>